<keyword evidence="17" id="KW-1185">Reference proteome</keyword>
<feature type="compositionally biased region" description="Low complexity" evidence="12">
    <location>
        <begin position="438"/>
        <end position="467"/>
    </location>
</feature>
<feature type="compositionally biased region" description="Polar residues" evidence="12">
    <location>
        <begin position="709"/>
        <end position="729"/>
    </location>
</feature>
<dbReference type="GO" id="GO:0016042">
    <property type="term" value="P:lipid catabolic process"/>
    <property type="evidence" value="ECO:0007669"/>
    <property type="project" value="UniProtKB-UniRule"/>
</dbReference>
<dbReference type="Gene3D" id="2.60.120.10">
    <property type="entry name" value="Jelly Rolls"/>
    <property type="match status" value="3"/>
</dbReference>
<feature type="transmembrane region" description="Helical" evidence="13">
    <location>
        <begin position="64"/>
        <end position="83"/>
    </location>
</feature>
<evidence type="ECO:0000259" key="14">
    <source>
        <dbReference type="PROSITE" id="PS50042"/>
    </source>
</evidence>
<dbReference type="PANTHER" id="PTHR14226">
    <property type="entry name" value="NEUROPATHY TARGET ESTERASE/SWISS CHEESE D.MELANOGASTER"/>
    <property type="match status" value="1"/>
</dbReference>
<keyword evidence="8 13" id="KW-1133">Transmembrane helix</keyword>
<feature type="transmembrane region" description="Helical" evidence="13">
    <location>
        <begin position="90"/>
        <end position="108"/>
    </location>
</feature>
<evidence type="ECO:0000259" key="15">
    <source>
        <dbReference type="PROSITE" id="PS51635"/>
    </source>
</evidence>
<organism evidence="16 17">
    <name type="scientific">Capsaspora owczarzaki (strain ATCC 30864)</name>
    <dbReference type="NCBI Taxonomy" id="595528"/>
    <lineage>
        <taxon>Eukaryota</taxon>
        <taxon>Filasterea</taxon>
        <taxon>Capsaspora</taxon>
    </lineage>
</organism>
<feature type="short sequence motif" description="DGA/G" evidence="11">
    <location>
        <begin position="1267"/>
        <end position="1269"/>
    </location>
</feature>
<dbReference type="FunFam" id="2.60.120.10:FF:000010">
    <property type="entry name" value="neuropathy target esterase isoform X1"/>
    <property type="match status" value="1"/>
</dbReference>
<evidence type="ECO:0000256" key="2">
    <source>
        <dbReference type="ARBA" id="ARBA00006636"/>
    </source>
</evidence>
<feature type="region of interest" description="Disordered" evidence="12">
    <location>
        <begin position="127"/>
        <end position="159"/>
    </location>
</feature>
<dbReference type="Gene3D" id="3.40.1090.10">
    <property type="entry name" value="Cytosolic phospholipase A2 catalytic domain"/>
    <property type="match status" value="1"/>
</dbReference>
<name>A0A0D2WIL9_CAPO3</name>
<feature type="compositionally biased region" description="Polar residues" evidence="12">
    <location>
        <begin position="512"/>
        <end position="521"/>
    </location>
</feature>
<dbReference type="InParanoid" id="A0A0D2WIL9"/>
<dbReference type="InterPro" id="IPR014710">
    <property type="entry name" value="RmlC-like_jellyroll"/>
</dbReference>
<feature type="domain" description="PNPLA" evidence="15">
    <location>
        <begin position="1114"/>
        <end position="1280"/>
    </location>
</feature>
<dbReference type="Proteomes" id="UP000008743">
    <property type="component" value="Unassembled WGS sequence"/>
</dbReference>
<evidence type="ECO:0000256" key="7">
    <source>
        <dbReference type="ARBA" id="ARBA00022963"/>
    </source>
</evidence>
<dbReference type="InterPro" id="IPR000595">
    <property type="entry name" value="cNMP-bd_dom"/>
</dbReference>
<evidence type="ECO:0000256" key="13">
    <source>
        <dbReference type="SAM" id="Phobius"/>
    </source>
</evidence>
<comment type="similarity">
    <text evidence="2">Belongs to the NTE family.</text>
</comment>
<dbReference type="OMA" id="DDYCEYI"/>
<keyword evidence="3" id="KW-0597">Phosphoprotein</keyword>
<dbReference type="Pfam" id="PF00027">
    <property type="entry name" value="cNMP_binding"/>
    <property type="match status" value="2"/>
</dbReference>
<dbReference type="InterPro" id="IPR001423">
    <property type="entry name" value="LysoPLipase_patatin_CS"/>
</dbReference>
<dbReference type="GO" id="GO:0005789">
    <property type="term" value="C:endoplasmic reticulum membrane"/>
    <property type="evidence" value="ECO:0007669"/>
    <property type="project" value="UniProtKB-SubCell"/>
</dbReference>
<dbReference type="PANTHER" id="PTHR14226:SF29">
    <property type="entry name" value="NEUROPATHY TARGET ESTERASE SWS"/>
    <property type="match status" value="1"/>
</dbReference>
<protein>
    <submittedName>
        <fullName evidence="16">Neuropathy target esterase</fullName>
    </submittedName>
</protein>
<comment type="subcellular location">
    <subcellularLocation>
        <location evidence="1">Endoplasmic reticulum membrane</location>
        <topology evidence="1">Single-pass membrane protein</topology>
    </subcellularLocation>
</comment>
<feature type="domain" description="Cyclic nucleotide-binding" evidence="14">
    <location>
        <begin position="574"/>
        <end position="639"/>
    </location>
</feature>
<feature type="region of interest" description="Disordered" evidence="12">
    <location>
        <begin position="1419"/>
        <end position="1447"/>
    </location>
</feature>
<evidence type="ECO:0000256" key="11">
    <source>
        <dbReference type="PROSITE-ProRule" id="PRU01161"/>
    </source>
</evidence>
<dbReference type="InterPro" id="IPR050301">
    <property type="entry name" value="NTE"/>
</dbReference>
<evidence type="ECO:0000256" key="9">
    <source>
        <dbReference type="ARBA" id="ARBA00023098"/>
    </source>
</evidence>
<dbReference type="RefSeq" id="XP_004366005.1">
    <property type="nucleotide sequence ID" value="XM_004365948.2"/>
</dbReference>
<dbReference type="CDD" id="cd07225">
    <property type="entry name" value="Pat_PNPLA6_PNPLA7"/>
    <property type="match status" value="1"/>
</dbReference>
<dbReference type="GO" id="GO:0004622">
    <property type="term" value="F:phosphatidylcholine lysophospholipase activity"/>
    <property type="evidence" value="ECO:0007669"/>
    <property type="project" value="InterPro"/>
</dbReference>
<keyword evidence="9 11" id="KW-0443">Lipid metabolism</keyword>
<dbReference type="FunCoup" id="A0A0D2WIL9">
    <property type="interactions" value="108"/>
</dbReference>
<gene>
    <name evidence="16" type="ORF">CAOG_001134</name>
</gene>
<keyword evidence="4 13" id="KW-0812">Transmembrane</keyword>
<dbReference type="PROSITE" id="PS01237">
    <property type="entry name" value="UPF0028"/>
    <property type="match status" value="1"/>
</dbReference>
<feature type="compositionally biased region" description="Low complexity" evidence="12">
    <location>
        <begin position="522"/>
        <end position="541"/>
    </location>
</feature>
<dbReference type="Pfam" id="PF24179">
    <property type="entry name" value="NTE_Ploop"/>
    <property type="match status" value="1"/>
</dbReference>
<evidence type="ECO:0000256" key="3">
    <source>
        <dbReference type="ARBA" id="ARBA00022553"/>
    </source>
</evidence>
<dbReference type="InterPro" id="IPR002641">
    <property type="entry name" value="PNPLA_dom"/>
</dbReference>
<accession>A0A0D2WIL9</accession>
<dbReference type="PhylomeDB" id="A0A0D2WIL9"/>
<feature type="region of interest" description="Disordered" evidence="12">
    <location>
        <begin position="709"/>
        <end position="732"/>
    </location>
</feature>
<feature type="region of interest" description="Disordered" evidence="12">
    <location>
        <begin position="435"/>
        <end position="545"/>
    </location>
</feature>
<dbReference type="Pfam" id="PF01734">
    <property type="entry name" value="Patatin"/>
    <property type="match status" value="1"/>
</dbReference>
<keyword evidence="5 11" id="KW-0378">Hydrolase</keyword>
<keyword evidence="10 13" id="KW-0472">Membrane</keyword>
<evidence type="ECO:0000256" key="8">
    <source>
        <dbReference type="ARBA" id="ARBA00022989"/>
    </source>
</evidence>
<feature type="short sequence motif" description="GXSXG" evidence="11">
    <location>
        <begin position="1145"/>
        <end position="1149"/>
    </location>
</feature>
<sequence length="1447" mass="157661">MLQTLFAWSASVASAICAAFLLPPVFVLDHYAPGTWPAAARLGVFLREIDAMRQSTLNCPPSQITATTGMVALVWTILIAVLAVRGIAKLVYWLFFATIQPPGLQPVVMGQHLSAFAREEIASHASGSPTASSRLVSAEGAKQQPNVKPNPPSRASGCAQQAFQIPSGRQSPGYLVRAMFGSKGKPRLRKRDALRYMARSLLASGKAIPPPVRVRPHDLPASFLEPDCGVDSVVNGMQLPTEIMYMLKSCEAFGKSLTDPVYIELYKFVDTVKLSPGEKLFSLGDTDDSLYIVANGSVQVTVRDPTTRRDHILYTAGKGDSVSSMLSILDVIAQRESVYRTISAHALQEAVVVRLPAKAFERIFQKYPASMINIIQMIMIRLQRVTFMALYKYLGLTTPLIKQGRDEHRPPCCPTTHEPWSKVFDDIRHGRDELQPQSLSHSNSTGTLSNSSSSSSSSSCGGSVSESKPAVTTPLPVSSNPTRAEQQEDNVPPPALVCPTLLPAEAMPKGNMSRSQSVSNMSAPLSPISLSPPSLSPSGTPDPKERHAMEIVSRLLELPSASVLEGTGLTISRLTPNSNIIEQGEKNSPLLLVVSGALSVSVRSLDNNTDDLLHTAEPGDMVGALSILTGEPSFIAVKTPPLPPRAPAPTRVPQRAADKQHALCSYPAPGYISPQHAQYASVLTPTLSFGGNGTMRGPATSVVRPNPVTWNSANRANDSTPVPATSATAGTADPALATPHSEADEVVEVVKISRQLFEGIVQAFPQVYVTVARRFCELLSPFVRQVDFGLDWLHVNAGQSLYRQGDPSDAILIVLNGRVRSVVRRENSDKKEFLADFGRGEIVGELEVLTTSPRATSMHAVRDTELAKIPTGLFRMIQRQHPQVVAHFSRLLGKRLLGNYTSGVQSATAPKISRTNPKEGTAAATRNLATVAIIPASPDVPLSEFCRKLAAALQPIGPSLLLNANVVRNLVGETAFDAHEYRLVSWLGQQEEQHRIVLYEADSSMTSWTQRCIRQADCVLVVAFGGNDPTPSQLEQGLANMTSNRAQKELVLLHGLDVRAPARTAEWLNQRNWVNAHHHIRFENHASEPFWTEAQMNLDMARLARRLTGTSIGLVLGGGGARGLAHLGVLQVLEEAGIPIDVIGGTSIGSFIGGIYANECNAARTETRARRLSTDMGSLFQKLLDLTYPVTAMFSGRGFNRTIRGVFKEQQIEDLWLPYFCVTTDISTSKMRVHEDGSLWRYVRASMSLSGYLPPLCDPRDGHLLLDGGYVNNLPADLMMSTMGANRVIAIDVGAEDETALTDYGEELSGWWLLWKRWNPFAIQVKVPNMADIQSRLAYVSCVRQLEAVKKDPNCLYVRPPIDHYKTLQFHSMDEIQKVGYQHAKALIEEWRASGLVQQLLRGQDPQLYELANATSTTSRSIPNLRSPDGLASGHHTPPWIAISDTE</sequence>
<evidence type="ECO:0000256" key="5">
    <source>
        <dbReference type="ARBA" id="ARBA00022801"/>
    </source>
</evidence>
<keyword evidence="7 11" id="KW-0442">Lipid degradation</keyword>
<feature type="compositionally biased region" description="Polar residues" evidence="12">
    <location>
        <begin position="475"/>
        <end position="484"/>
    </location>
</feature>
<feature type="domain" description="Cyclic nucleotide-binding" evidence="14">
    <location>
        <begin position="774"/>
        <end position="877"/>
    </location>
</feature>
<dbReference type="SUPFAM" id="SSF51206">
    <property type="entry name" value="cAMP-binding domain-like"/>
    <property type="match status" value="3"/>
</dbReference>
<reference evidence="17" key="1">
    <citation type="submission" date="2011-02" db="EMBL/GenBank/DDBJ databases">
        <title>The Genome Sequence of Capsaspora owczarzaki ATCC 30864.</title>
        <authorList>
            <person name="Russ C."/>
            <person name="Cuomo C."/>
            <person name="Burger G."/>
            <person name="Gray M.W."/>
            <person name="Holland P.W.H."/>
            <person name="King N."/>
            <person name="Lang F.B.F."/>
            <person name="Roger A.J."/>
            <person name="Ruiz-Trillo I."/>
            <person name="Young S.K."/>
            <person name="Zeng Q."/>
            <person name="Gargeya S."/>
            <person name="Alvarado L."/>
            <person name="Berlin A."/>
            <person name="Chapman S.B."/>
            <person name="Chen Z."/>
            <person name="Freedman E."/>
            <person name="Gellesch M."/>
            <person name="Goldberg J."/>
            <person name="Griggs A."/>
            <person name="Gujja S."/>
            <person name="Heilman E."/>
            <person name="Heiman D."/>
            <person name="Howarth C."/>
            <person name="Mehta T."/>
            <person name="Neiman D."/>
            <person name="Pearson M."/>
            <person name="Roberts A."/>
            <person name="Saif S."/>
            <person name="Shea T."/>
            <person name="Shenoy N."/>
            <person name="Sisk P."/>
            <person name="Stolte C."/>
            <person name="Sykes S."/>
            <person name="White J."/>
            <person name="Yandava C."/>
            <person name="Haas B."/>
            <person name="Nusbaum C."/>
            <person name="Birren B."/>
        </authorList>
    </citation>
    <scope>NUCLEOTIDE SEQUENCE</scope>
    <source>
        <strain evidence="17">ATCC 30864</strain>
    </source>
</reference>
<dbReference type="EMBL" id="KE346360">
    <property type="protein sequence ID" value="KJE89700.1"/>
    <property type="molecule type" value="Genomic_DNA"/>
</dbReference>
<evidence type="ECO:0000256" key="4">
    <source>
        <dbReference type="ARBA" id="ARBA00022692"/>
    </source>
</evidence>
<dbReference type="PROSITE" id="PS51635">
    <property type="entry name" value="PNPLA"/>
    <property type="match status" value="1"/>
</dbReference>
<dbReference type="CDD" id="cd00038">
    <property type="entry name" value="CAP_ED"/>
    <property type="match status" value="3"/>
</dbReference>
<dbReference type="SMART" id="SM00100">
    <property type="entry name" value="cNMP"/>
    <property type="match status" value="3"/>
</dbReference>
<keyword evidence="6" id="KW-0256">Endoplasmic reticulum</keyword>
<dbReference type="InterPro" id="IPR016035">
    <property type="entry name" value="Acyl_Trfase/lysoPLipase"/>
</dbReference>
<evidence type="ECO:0000256" key="12">
    <source>
        <dbReference type="SAM" id="MobiDB-lite"/>
    </source>
</evidence>
<proteinExistence type="inferred from homology"/>
<feature type="short sequence motif" description="GXGXXG" evidence="11">
    <location>
        <begin position="1118"/>
        <end position="1123"/>
    </location>
</feature>
<evidence type="ECO:0000256" key="10">
    <source>
        <dbReference type="ARBA" id="ARBA00023136"/>
    </source>
</evidence>
<dbReference type="FunFam" id="3.40.1090.10:FF:000001">
    <property type="entry name" value="neuropathy target esterase isoform X2"/>
    <property type="match status" value="1"/>
</dbReference>
<feature type="active site" description="Proton acceptor" evidence="11">
    <location>
        <position position="1267"/>
    </location>
</feature>
<dbReference type="eggNOG" id="KOG2968">
    <property type="taxonomic scope" value="Eukaryota"/>
</dbReference>
<dbReference type="PROSITE" id="PS50042">
    <property type="entry name" value="CNMP_BINDING_3"/>
    <property type="match status" value="3"/>
</dbReference>
<dbReference type="OrthoDB" id="421051at2759"/>
<dbReference type="InterPro" id="IPR056556">
    <property type="entry name" value="NTE1_P-loop_dom"/>
</dbReference>
<feature type="active site" description="Nucleophile" evidence="11">
    <location>
        <position position="1147"/>
    </location>
</feature>
<dbReference type="SUPFAM" id="SSF52151">
    <property type="entry name" value="FabD/lysophospholipase-like"/>
    <property type="match status" value="1"/>
</dbReference>
<evidence type="ECO:0000313" key="17">
    <source>
        <dbReference type="Proteomes" id="UP000008743"/>
    </source>
</evidence>
<evidence type="ECO:0000256" key="6">
    <source>
        <dbReference type="ARBA" id="ARBA00022824"/>
    </source>
</evidence>
<dbReference type="GO" id="GO:0046470">
    <property type="term" value="P:phosphatidylcholine metabolic process"/>
    <property type="evidence" value="ECO:0007669"/>
    <property type="project" value="InterPro"/>
</dbReference>
<dbReference type="STRING" id="595528.A0A0D2WIL9"/>
<evidence type="ECO:0000256" key="1">
    <source>
        <dbReference type="ARBA" id="ARBA00004389"/>
    </source>
</evidence>
<feature type="domain" description="Cyclic nucleotide-binding" evidence="14">
    <location>
        <begin position="253"/>
        <end position="364"/>
    </location>
</feature>
<dbReference type="InterPro" id="IPR018490">
    <property type="entry name" value="cNMP-bd_dom_sf"/>
</dbReference>
<evidence type="ECO:0000313" key="16">
    <source>
        <dbReference type="EMBL" id="KJE89700.1"/>
    </source>
</evidence>